<feature type="compositionally biased region" description="Low complexity" evidence="1">
    <location>
        <begin position="156"/>
        <end position="167"/>
    </location>
</feature>
<dbReference type="EMBL" id="GG692400">
    <property type="protein sequence ID" value="EER31896.1"/>
    <property type="molecule type" value="Genomic_DNA"/>
</dbReference>
<dbReference type="KEGG" id="ctp:CTRG_04679"/>
<proteinExistence type="predicted"/>
<organism evidence="2 3">
    <name type="scientific">Candida tropicalis (strain ATCC MYA-3404 / T1)</name>
    <name type="common">Yeast</name>
    <dbReference type="NCBI Taxonomy" id="294747"/>
    <lineage>
        <taxon>Eukaryota</taxon>
        <taxon>Fungi</taxon>
        <taxon>Dikarya</taxon>
        <taxon>Ascomycota</taxon>
        <taxon>Saccharomycotina</taxon>
        <taxon>Pichiomycetes</taxon>
        <taxon>Debaryomycetaceae</taxon>
        <taxon>Candida/Lodderomyces clade</taxon>
        <taxon>Candida</taxon>
    </lineage>
</organism>
<dbReference type="OrthoDB" id="4020946at2759"/>
<sequence length="224" mass="25010">MVNLFNSFSSPYDDLVNHLGSSGQGSAQARRKTTNNPNIKVKEANKSDHHEIQIFNKTGYKNFKIEVVKQGQEYYLMVQSSVDRFEKFFKLNPSNDNLQNVKSQIVDDWLIISIPFNAKNQTKTTPKKQTNTPKKQPNSPIPAKSPTPAKSPPPSKNTSTKTTQGKSPHSRTKSPPPSKSSFSKAKSSTKNLFSRGKKSRTEPPSLLEAARRKPFLEEVPDPGI</sequence>
<reference evidence="2 3" key="1">
    <citation type="journal article" date="2009" name="Nature">
        <title>Evolution of pathogenicity and sexual reproduction in eight Candida genomes.</title>
        <authorList>
            <person name="Butler G."/>
            <person name="Rasmussen M.D."/>
            <person name="Lin M.F."/>
            <person name="Santos M.A."/>
            <person name="Sakthikumar S."/>
            <person name="Munro C.A."/>
            <person name="Rheinbay E."/>
            <person name="Grabherr M."/>
            <person name="Forche A."/>
            <person name="Reedy J.L."/>
            <person name="Agrafioti I."/>
            <person name="Arnaud M.B."/>
            <person name="Bates S."/>
            <person name="Brown A.J."/>
            <person name="Brunke S."/>
            <person name="Costanzo M.C."/>
            <person name="Fitzpatrick D.A."/>
            <person name="de Groot P.W."/>
            <person name="Harris D."/>
            <person name="Hoyer L.L."/>
            <person name="Hube B."/>
            <person name="Klis F.M."/>
            <person name="Kodira C."/>
            <person name="Lennard N."/>
            <person name="Logue M.E."/>
            <person name="Martin R."/>
            <person name="Neiman A.M."/>
            <person name="Nikolaou E."/>
            <person name="Quail M.A."/>
            <person name="Quinn J."/>
            <person name="Santos M.C."/>
            <person name="Schmitzberger F.F."/>
            <person name="Sherlock G."/>
            <person name="Shah P."/>
            <person name="Silverstein K.A."/>
            <person name="Skrzypek M.S."/>
            <person name="Soll D."/>
            <person name="Staggs R."/>
            <person name="Stansfield I."/>
            <person name="Stumpf M.P."/>
            <person name="Sudbery P.E."/>
            <person name="Srikantha T."/>
            <person name="Zeng Q."/>
            <person name="Berman J."/>
            <person name="Berriman M."/>
            <person name="Heitman J."/>
            <person name="Gow N.A."/>
            <person name="Lorenz M.C."/>
            <person name="Birren B.W."/>
            <person name="Kellis M."/>
            <person name="Cuomo C.A."/>
        </authorList>
    </citation>
    <scope>NUCLEOTIDE SEQUENCE [LARGE SCALE GENOMIC DNA]</scope>
    <source>
        <strain evidence="3">ATCC MYA-3404 / T1</strain>
    </source>
</reference>
<dbReference type="HOGENOM" id="CLU_110313_0_0_1"/>
<evidence type="ECO:0000256" key="1">
    <source>
        <dbReference type="SAM" id="MobiDB-lite"/>
    </source>
</evidence>
<keyword evidence="3" id="KW-1185">Reference proteome</keyword>
<dbReference type="VEuPathDB" id="FungiDB:CTRG_04679"/>
<dbReference type="Proteomes" id="UP000002037">
    <property type="component" value="Unassembled WGS sequence"/>
</dbReference>
<dbReference type="eggNOG" id="ENOG502T4I7">
    <property type="taxonomic scope" value="Eukaryota"/>
</dbReference>
<dbReference type="RefSeq" id="XP_002550381.1">
    <property type="nucleotide sequence ID" value="XM_002550335.1"/>
</dbReference>
<protein>
    <submittedName>
        <fullName evidence="2">Uncharacterized protein</fullName>
    </submittedName>
</protein>
<feature type="compositionally biased region" description="Low complexity" evidence="1">
    <location>
        <begin position="120"/>
        <end position="138"/>
    </location>
</feature>
<evidence type="ECO:0000313" key="3">
    <source>
        <dbReference type="Proteomes" id="UP000002037"/>
    </source>
</evidence>
<dbReference type="GeneID" id="8296626"/>
<accession>C5MF36</accession>
<gene>
    <name evidence="2" type="ORF">CTRG_04679</name>
</gene>
<evidence type="ECO:0000313" key="2">
    <source>
        <dbReference type="EMBL" id="EER31896.1"/>
    </source>
</evidence>
<feature type="compositionally biased region" description="Low complexity" evidence="1">
    <location>
        <begin position="179"/>
        <end position="190"/>
    </location>
</feature>
<feature type="compositionally biased region" description="Pro residues" evidence="1">
    <location>
        <begin position="139"/>
        <end position="155"/>
    </location>
</feature>
<dbReference type="AlphaFoldDB" id="C5MF36"/>
<name>C5MF36_CANTT</name>
<feature type="region of interest" description="Disordered" evidence="1">
    <location>
        <begin position="120"/>
        <end position="224"/>
    </location>
</feature>